<protein>
    <submittedName>
        <fullName evidence="2">Uncharacterized protein</fullName>
    </submittedName>
</protein>
<evidence type="ECO:0000313" key="1">
    <source>
        <dbReference type="Proteomes" id="UP000887565"/>
    </source>
</evidence>
<evidence type="ECO:0000313" key="2">
    <source>
        <dbReference type="WBParaSite" id="nRc.2.0.1.t06640-RA"/>
    </source>
</evidence>
<proteinExistence type="predicted"/>
<accession>A0A915HXU2</accession>
<dbReference type="WBParaSite" id="nRc.2.0.1.t06640-RA">
    <property type="protein sequence ID" value="nRc.2.0.1.t06640-RA"/>
    <property type="gene ID" value="nRc.2.0.1.g06640"/>
</dbReference>
<dbReference type="AlphaFoldDB" id="A0A915HXU2"/>
<sequence length="70" mass="7770">MPQFFVNFVGEHGTADRFTAASGTSWITALYHKIGDYAVENRTIIIAASSQFGEIAALPYSRCPQGRKFR</sequence>
<organism evidence="1 2">
    <name type="scientific">Romanomermis culicivorax</name>
    <name type="common">Nematode worm</name>
    <dbReference type="NCBI Taxonomy" id="13658"/>
    <lineage>
        <taxon>Eukaryota</taxon>
        <taxon>Metazoa</taxon>
        <taxon>Ecdysozoa</taxon>
        <taxon>Nematoda</taxon>
        <taxon>Enoplea</taxon>
        <taxon>Dorylaimia</taxon>
        <taxon>Mermithida</taxon>
        <taxon>Mermithoidea</taxon>
        <taxon>Mermithidae</taxon>
        <taxon>Romanomermis</taxon>
    </lineage>
</organism>
<name>A0A915HXU2_ROMCU</name>
<keyword evidence="1" id="KW-1185">Reference proteome</keyword>
<dbReference type="Proteomes" id="UP000887565">
    <property type="component" value="Unplaced"/>
</dbReference>
<reference evidence="2" key="1">
    <citation type="submission" date="2022-11" db="UniProtKB">
        <authorList>
            <consortium name="WormBaseParasite"/>
        </authorList>
    </citation>
    <scope>IDENTIFICATION</scope>
</reference>